<gene>
    <name evidence="2" type="ORF">OH76DRAFT_542747</name>
</gene>
<feature type="compositionally biased region" description="Polar residues" evidence="1">
    <location>
        <begin position="68"/>
        <end position="78"/>
    </location>
</feature>
<reference evidence="2 3" key="1">
    <citation type="journal article" date="2018" name="Biotechnol. Biofuels">
        <title>Integrative visual omics of the white-rot fungus Polyporus brumalis exposes the biotechnological potential of its oxidative enzymes for delignifying raw plant biomass.</title>
        <authorList>
            <person name="Miyauchi S."/>
            <person name="Rancon A."/>
            <person name="Drula E."/>
            <person name="Hage H."/>
            <person name="Chaduli D."/>
            <person name="Favel A."/>
            <person name="Grisel S."/>
            <person name="Henrissat B."/>
            <person name="Herpoel-Gimbert I."/>
            <person name="Ruiz-Duenas F.J."/>
            <person name="Chevret D."/>
            <person name="Hainaut M."/>
            <person name="Lin J."/>
            <person name="Wang M."/>
            <person name="Pangilinan J."/>
            <person name="Lipzen A."/>
            <person name="Lesage-Meessen L."/>
            <person name="Navarro D."/>
            <person name="Riley R."/>
            <person name="Grigoriev I.V."/>
            <person name="Zhou S."/>
            <person name="Raouche S."/>
            <person name="Rosso M.N."/>
        </authorList>
    </citation>
    <scope>NUCLEOTIDE SEQUENCE [LARGE SCALE GENOMIC DNA]</scope>
    <source>
        <strain evidence="2 3">BRFM 1820</strain>
    </source>
</reference>
<accession>A0A371D9P1</accession>
<feature type="region of interest" description="Disordered" evidence="1">
    <location>
        <begin position="1"/>
        <end position="217"/>
    </location>
</feature>
<organism evidence="2 3">
    <name type="scientific">Lentinus brumalis</name>
    <dbReference type="NCBI Taxonomy" id="2498619"/>
    <lineage>
        <taxon>Eukaryota</taxon>
        <taxon>Fungi</taxon>
        <taxon>Dikarya</taxon>
        <taxon>Basidiomycota</taxon>
        <taxon>Agaricomycotina</taxon>
        <taxon>Agaricomycetes</taxon>
        <taxon>Polyporales</taxon>
        <taxon>Polyporaceae</taxon>
        <taxon>Lentinus</taxon>
    </lineage>
</organism>
<evidence type="ECO:0000256" key="1">
    <source>
        <dbReference type="SAM" id="MobiDB-lite"/>
    </source>
</evidence>
<evidence type="ECO:0000313" key="3">
    <source>
        <dbReference type="Proteomes" id="UP000256964"/>
    </source>
</evidence>
<feature type="compositionally biased region" description="Polar residues" evidence="1">
    <location>
        <begin position="45"/>
        <end position="58"/>
    </location>
</feature>
<keyword evidence="3" id="KW-1185">Reference proteome</keyword>
<feature type="region of interest" description="Disordered" evidence="1">
    <location>
        <begin position="268"/>
        <end position="336"/>
    </location>
</feature>
<sequence>MHDGGHALPVRQTGEHSASGVSRRAQDIVQVRSSARSSDLVPGTSGVSQPVQRTNEAKQGSARISDIICSNTSPSRRTGPTRGKTPVELDDEPPRGAPSVHSFGPHQLQVSAKPPIFKPIVVGERQGEPGYSAPVSTRPTAKDREPLVRSRPGETSRLHSPPPRNPISHPSIAQPQHVPRARENAADQSSSAQEPRADECTVVRATQQLRGPAGHARPTLDELKVAVMDLDAKSDDYPQMAHEITRLQRMRMRLTLEKHYVAKVKAKPWLPRAEVPPAQEGAGVGRREGPEEQNPFLDQDHGPSRPVVSQGKRKATASGREDGSPFQKRLRASDLA</sequence>
<dbReference type="EMBL" id="KZ857406">
    <property type="protein sequence ID" value="RDX49255.1"/>
    <property type="molecule type" value="Genomic_DNA"/>
</dbReference>
<dbReference type="AlphaFoldDB" id="A0A371D9P1"/>
<name>A0A371D9P1_9APHY</name>
<protein>
    <submittedName>
        <fullName evidence="2">Uncharacterized protein</fullName>
    </submittedName>
</protein>
<dbReference type="OrthoDB" id="10607876at2759"/>
<dbReference type="Proteomes" id="UP000256964">
    <property type="component" value="Unassembled WGS sequence"/>
</dbReference>
<proteinExistence type="predicted"/>
<feature type="compositionally biased region" description="Basic and acidic residues" evidence="1">
    <location>
        <begin position="140"/>
        <end position="157"/>
    </location>
</feature>
<evidence type="ECO:0000313" key="2">
    <source>
        <dbReference type="EMBL" id="RDX49255.1"/>
    </source>
</evidence>